<dbReference type="EMBL" id="JADBEK010000001">
    <property type="protein sequence ID" value="MBE1591348.1"/>
    <property type="molecule type" value="Genomic_DNA"/>
</dbReference>
<evidence type="ECO:0000256" key="2">
    <source>
        <dbReference type="SAM" id="SignalP"/>
    </source>
</evidence>
<keyword evidence="2" id="KW-0732">Signal</keyword>
<feature type="chain" id="PRO_5046462680" description="PepSY domain-containing protein" evidence="2">
    <location>
        <begin position="27"/>
        <end position="120"/>
    </location>
</feature>
<dbReference type="RefSeq" id="WP_192791067.1">
    <property type="nucleotide sequence ID" value="NZ_JADBEK010000001.1"/>
</dbReference>
<evidence type="ECO:0000313" key="5">
    <source>
        <dbReference type="Proteomes" id="UP000633509"/>
    </source>
</evidence>
<dbReference type="Pfam" id="PF03413">
    <property type="entry name" value="PepSY"/>
    <property type="match status" value="1"/>
</dbReference>
<feature type="signal peptide" evidence="2">
    <location>
        <begin position="1"/>
        <end position="26"/>
    </location>
</feature>
<gene>
    <name evidence="4" type="ORF">H4W80_009606</name>
</gene>
<evidence type="ECO:0000313" key="4">
    <source>
        <dbReference type="EMBL" id="MBE1591348.1"/>
    </source>
</evidence>
<dbReference type="InterPro" id="IPR025711">
    <property type="entry name" value="PepSY"/>
</dbReference>
<comment type="caution">
    <text evidence="4">The sequence shown here is derived from an EMBL/GenBank/DDBJ whole genome shotgun (WGS) entry which is preliminary data.</text>
</comment>
<evidence type="ECO:0000256" key="1">
    <source>
        <dbReference type="SAM" id="MobiDB-lite"/>
    </source>
</evidence>
<accession>A0ABR9MEK4</accession>
<sequence>MQITKKFIVVGAGIVTLVAGGGVAFAATTSPAATPNVTAAAPKVTAEQAMQIAHKEVAGAWVSEVDYQRRGTRPDVWEVELTKGTQRHELDVDAATGKVTKHETDKNDDHGRDDHGHDDD</sequence>
<protein>
    <recommendedName>
        <fullName evidence="3">PepSY domain-containing protein</fullName>
    </recommendedName>
</protein>
<keyword evidence="5" id="KW-1185">Reference proteome</keyword>
<proteinExistence type="predicted"/>
<feature type="domain" description="PepSY" evidence="3">
    <location>
        <begin position="43"/>
        <end position="103"/>
    </location>
</feature>
<evidence type="ECO:0000259" key="3">
    <source>
        <dbReference type="Pfam" id="PF03413"/>
    </source>
</evidence>
<feature type="compositionally biased region" description="Basic and acidic residues" evidence="1">
    <location>
        <begin position="100"/>
        <end position="120"/>
    </location>
</feature>
<feature type="region of interest" description="Disordered" evidence="1">
    <location>
        <begin position="88"/>
        <end position="120"/>
    </location>
</feature>
<dbReference type="Proteomes" id="UP000633509">
    <property type="component" value="Unassembled WGS sequence"/>
</dbReference>
<name>A0ABR9MEK4_9ACTN</name>
<reference evidence="4 5" key="1">
    <citation type="submission" date="2020-10" db="EMBL/GenBank/DDBJ databases">
        <title>Sequencing the genomes of 1000 actinobacteria strains.</title>
        <authorList>
            <person name="Klenk H.-P."/>
        </authorList>
    </citation>
    <scope>NUCLEOTIDE SEQUENCE [LARGE SCALE GENOMIC DNA]</scope>
    <source>
        <strain evidence="4 5">DSM 43173</strain>
    </source>
</reference>
<dbReference type="Gene3D" id="3.10.450.40">
    <property type="match status" value="1"/>
</dbReference>
<organism evidence="4 5">
    <name type="scientific">Nonomuraea angiospora</name>
    <dbReference type="NCBI Taxonomy" id="46172"/>
    <lineage>
        <taxon>Bacteria</taxon>
        <taxon>Bacillati</taxon>
        <taxon>Actinomycetota</taxon>
        <taxon>Actinomycetes</taxon>
        <taxon>Streptosporangiales</taxon>
        <taxon>Streptosporangiaceae</taxon>
        <taxon>Nonomuraea</taxon>
    </lineage>
</organism>